<proteinExistence type="predicted"/>
<dbReference type="InterPro" id="IPR023214">
    <property type="entry name" value="HAD_sf"/>
</dbReference>
<comment type="caution">
    <text evidence="1">The sequence shown here is derived from an EMBL/GenBank/DDBJ whole genome shotgun (WGS) entry which is preliminary data.</text>
</comment>
<dbReference type="SUPFAM" id="SSF56784">
    <property type="entry name" value="HAD-like"/>
    <property type="match status" value="1"/>
</dbReference>
<gene>
    <name evidence="1" type="ORF">SAMN05216431_104104</name>
</gene>
<dbReference type="Gene3D" id="3.30.1240.10">
    <property type="match status" value="1"/>
</dbReference>
<dbReference type="Gene3D" id="3.40.50.1000">
    <property type="entry name" value="HAD superfamily/HAD-like"/>
    <property type="match status" value="1"/>
</dbReference>
<accession>A0ABY1AAS0</accession>
<dbReference type="InterPro" id="IPR028082">
    <property type="entry name" value="Peripla_BP_I"/>
</dbReference>
<evidence type="ECO:0000313" key="2">
    <source>
        <dbReference type="Proteomes" id="UP000182089"/>
    </source>
</evidence>
<dbReference type="EMBL" id="FOCC01000004">
    <property type="protein sequence ID" value="SEM55843.1"/>
    <property type="molecule type" value="Genomic_DNA"/>
</dbReference>
<protein>
    <submittedName>
        <fullName evidence="1">Haloacid dehalogenase-like hydrolase</fullName>
    </submittedName>
</protein>
<dbReference type="Pfam" id="PF08282">
    <property type="entry name" value="Hydrolase_3"/>
    <property type="match status" value="1"/>
</dbReference>
<dbReference type="SUPFAM" id="SSF53822">
    <property type="entry name" value="Periplasmic binding protein-like I"/>
    <property type="match status" value="1"/>
</dbReference>
<evidence type="ECO:0000313" key="1">
    <source>
        <dbReference type="EMBL" id="SEM55843.1"/>
    </source>
</evidence>
<dbReference type="InterPro" id="IPR036412">
    <property type="entry name" value="HAD-like_sf"/>
</dbReference>
<dbReference type="Proteomes" id="UP000182089">
    <property type="component" value="Unassembled WGS sequence"/>
</dbReference>
<sequence length="201" mass="22202">MKIKHVFTDMDGTLLASNGRVTTTNASLISKSNLPLTLVSARAPLEMREAVTVLNLTGPQIASVYVDRTQSYQALFSYLKKQNIHHLALLFSCNTPASPTFSQTMKFFLDSMSEVKYQTFGNISSPEDGLKLIPQLKSKKFDAVLANRDDLALVLKQNLPADFIVVSQERQISGQLNQIIGVDGIVTLIPKVILGSFPFHF</sequence>
<name>A0ABY1AAS0_9LACO</name>
<organism evidence="1 2">
    <name type="scientific">Ligilactobacillus ruminis</name>
    <dbReference type="NCBI Taxonomy" id="1623"/>
    <lineage>
        <taxon>Bacteria</taxon>
        <taxon>Bacillati</taxon>
        <taxon>Bacillota</taxon>
        <taxon>Bacilli</taxon>
        <taxon>Lactobacillales</taxon>
        <taxon>Lactobacillaceae</taxon>
        <taxon>Ligilactobacillus</taxon>
    </lineage>
</organism>
<reference evidence="1 2" key="1">
    <citation type="submission" date="2016-10" db="EMBL/GenBank/DDBJ databases">
        <authorList>
            <person name="Varghese N."/>
            <person name="Submissions S."/>
        </authorList>
    </citation>
    <scope>NUCLEOTIDE SEQUENCE [LARGE SCALE GENOMIC DNA]</scope>
    <source>
        <strain evidence="1 2">WC1T17</strain>
    </source>
</reference>